<dbReference type="EMBL" id="JAEVHI010000005">
    <property type="protein sequence ID" value="KAG5290595.1"/>
    <property type="molecule type" value="Genomic_DNA"/>
</dbReference>
<accession>A0A8H7YIY7</accession>
<proteinExistence type="predicted"/>
<dbReference type="VEuPathDB" id="FungiDB:I7I52_07658"/>
<dbReference type="AlphaFoldDB" id="A0A8H7YIY7"/>
<dbReference type="Proteomes" id="UP000670092">
    <property type="component" value="Unassembled WGS sequence"/>
</dbReference>
<reference evidence="1 2" key="1">
    <citation type="submission" date="2021-01" db="EMBL/GenBank/DDBJ databases">
        <title>Chromosome-level genome assembly of a human fungal pathogen reveals clustering of transcriptionally co-regulated genes.</title>
        <authorList>
            <person name="Voorhies M."/>
            <person name="Cohen S."/>
            <person name="Shea T.P."/>
            <person name="Petrus S."/>
            <person name="Munoz J.F."/>
            <person name="Poplawski S."/>
            <person name="Goldman W.E."/>
            <person name="Michael T."/>
            <person name="Cuomo C.A."/>
            <person name="Sil A."/>
            <person name="Beyhan S."/>
        </authorList>
    </citation>
    <scope>NUCLEOTIDE SEQUENCE [LARGE SCALE GENOMIC DNA]</scope>
    <source>
        <strain evidence="1 2">G184AR</strain>
    </source>
</reference>
<evidence type="ECO:0000313" key="2">
    <source>
        <dbReference type="Proteomes" id="UP000670092"/>
    </source>
</evidence>
<sequence length="57" mass="6574">MSWHPQVTPSYGHPREGESVILHVLLLCLKGRALEWHNELLPEIKQDMAHLFTLDVS</sequence>
<protein>
    <recommendedName>
        <fullName evidence="3">DUF4939 domain-containing protein</fullName>
    </recommendedName>
</protein>
<gene>
    <name evidence="1" type="ORF">I7I52_07658</name>
</gene>
<comment type="caution">
    <text evidence="1">The sequence shown here is derived from an EMBL/GenBank/DDBJ whole genome shotgun (WGS) entry which is preliminary data.</text>
</comment>
<evidence type="ECO:0008006" key="3">
    <source>
        <dbReference type="Google" id="ProtNLM"/>
    </source>
</evidence>
<evidence type="ECO:0000313" key="1">
    <source>
        <dbReference type="EMBL" id="KAG5290595.1"/>
    </source>
</evidence>
<organism evidence="1 2">
    <name type="scientific">Ajellomyces capsulatus</name>
    <name type="common">Darling's disease fungus</name>
    <name type="synonym">Histoplasma capsulatum</name>
    <dbReference type="NCBI Taxonomy" id="5037"/>
    <lineage>
        <taxon>Eukaryota</taxon>
        <taxon>Fungi</taxon>
        <taxon>Dikarya</taxon>
        <taxon>Ascomycota</taxon>
        <taxon>Pezizomycotina</taxon>
        <taxon>Eurotiomycetes</taxon>
        <taxon>Eurotiomycetidae</taxon>
        <taxon>Onygenales</taxon>
        <taxon>Ajellomycetaceae</taxon>
        <taxon>Histoplasma</taxon>
    </lineage>
</organism>
<name>A0A8H7YIY7_AJECA</name>
<dbReference type="OrthoDB" id="4188289at2759"/>